<keyword evidence="9" id="KW-1185">Reference proteome</keyword>
<keyword evidence="3" id="KW-0999">Mitochondrion inner membrane</keyword>
<evidence type="ECO:0000313" key="8">
    <source>
        <dbReference type="EMBL" id="KAI6661539.1"/>
    </source>
</evidence>
<dbReference type="Pfam" id="PF02937">
    <property type="entry name" value="COX6C"/>
    <property type="match status" value="1"/>
</dbReference>
<keyword evidence="4 7" id="KW-1133">Transmembrane helix</keyword>
<gene>
    <name evidence="8" type="ORF">LOD99_13412</name>
</gene>
<keyword evidence="2 7" id="KW-0812">Transmembrane</keyword>
<dbReference type="InterPro" id="IPR037169">
    <property type="entry name" value="Cytochrome_c_oxidase_VIc_sf"/>
</dbReference>
<dbReference type="GO" id="GO:0005743">
    <property type="term" value="C:mitochondrial inner membrane"/>
    <property type="evidence" value="ECO:0007669"/>
    <property type="project" value="UniProtKB-SubCell"/>
</dbReference>
<dbReference type="EMBL" id="JAKMXF010000011">
    <property type="protein sequence ID" value="KAI6661539.1"/>
    <property type="molecule type" value="Genomic_DNA"/>
</dbReference>
<dbReference type="Gene3D" id="4.10.93.10">
    <property type="entry name" value="Mitochondrial cytochrome c oxidase subunit VIc/VIIs"/>
    <property type="match status" value="1"/>
</dbReference>
<evidence type="ECO:0000256" key="2">
    <source>
        <dbReference type="ARBA" id="ARBA00022692"/>
    </source>
</evidence>
<dbReference type="SUPFAM" id="SSF81415">
    <property type="entry name" value="Mitochondrial cytochrome c oxidase subunit VIc"/>
    <property type="match status" value="1"/>
</dbReference>
<dbReference type="Proteomes" id="UP001165289">
    <property type="component" value="Unassembled WGS sequence"/>
</dbReference>
<evidence type="ECO:0000256" key="5">
    <source>
        <dbReference type="ARBA" id="ARBA00023128"/>
    </source>
</evidence>
<keyword evidence="6 7" id="KW-0472">Membrane</keyword>
<feature type="transmembrane region" description="Helical" evidence="7">
    <location>
        <begin position="20"/>
        <end position="39"/>
    </location>
</feature>
<proteinExistence type="predicted"/>
<evidence type="ECO:0000256" key="7">
    <source>
        <dbReference type="SAM" id="Phobius"/>
    </source>
</evidence>
<evidence type="ECO:0000256" key="1">
    <source>
        <dbReference type="ARBA" id="ARBA00004273"/>
    </source>
</evidence>
<dbReference type="InterPro" id="IPR034884">
    <property type="entry name" value="Cytochrome_c_oxidase_VIc/VIIs"/>
</dbReference>
<accession>A0AAV7KNA1</accession>
<evidence type="ECO:0000313" key="9">
    <source>
        <dbReference type="Proteomes" id="UP001165289"/>
    </source>
</evidence>
<comment type="caution">
    <text evidence="8">The sequence shown here is derived from an EMBL/GenBank/DDBJ whole genome shotgun (WGS) entry which is preliminary data.</text>
</comment>
<reference evidence="8 9" key="1">
    <citation type="journal article" date="2023" name="BMC Biol.">
        <title>The compact genome of the sponge Oopsacas minuta (Hexactinellida) is lacking key metazoan core genes.</title>
        <authorList>
            <person name="Santini S."/>
            <person name="Schenkelaars Q."/>
            <person name="Jourda C."/>
            <person name="Duchesne M."/>
            <person name="Belahbib H."/>
            <person name="Rocher C."/>
            <person name="Selva M."/>
            <person name="Riesgo A."/>
            <person name="Vervoort M."/>
            <person name="Leys S.P."/>
            <person name="Kodjabachian L."/>
            <person name="Le Bivic A."/>
            <person name="Borchiellini C."/>
            <person name="Claverie J.M."/>
            <person name="Renard E."/>
        </authorList>
    </citation>
    <scope>NUCLEOTIDE SEQUENCE [LARGE SCALE GENOMIC DNA]</scope>
    <source>
        <strain evidence="8">SPO-2</strain>
    </source>
</reference>
<evidence type="ECO:0000256" key="6">
    <source>
        <dbReference type="ARBA" id="ARBA00023136"/>
    </source>
</evidence>
<comment type="subcellular location">
    <subcellularLocation>
        <location evidence="1">Mitochondrion inner membrane</location>
    </subcellularLocation>
</comment>
<name>A0AAV7KNA1_9METZ</name>
<evidence type="ECO:0000256" key="4">
    <source>
        <dbReference type="ARBA" id="ARBA00022989"/>
    </source>
</evidence>
<dbReference type="AlphaFoldDB" id="A0AAV7KNA1"/>
<protein>
    <submittedName>
        <fullName evidence="8">Cytochrome c oxidase subunit 6C-1</fullName>
    </submittedName>
</protein>
<sequence>MSIPKPMLRNIASNYLSRHVQIASVLSVVGGMIFWYSYFVPRRDRINNFYKNYDADAAAEEILANRRKREPELAEERDKVMAILQRRQAERESKN</sequence>
<keyword evidence="5" id="KW-0496">Mitochondrion</keyword>
<evidence type="ECO:0000256" key="3">
    <source>
        <dbReference type="ARBA" id="ARBA00022792"/>
    </source>
</evidence>
<organism evidence="8 9">
    <name type="scientific">Oopsacas minuta</name>
    <dbReference type="NCBI Taxonomy" id="111878"/>
    <lineage>
        <taxon>Eukaryota</taxon>
        <taxon>Metazoa</taxon>
        <taxon>Porifera</taxon>
        <taxon>Hexactinellida</taxon>
        <taxon>Hexasterophora</taxon>
        <taxon>Lyssacinosida</taxon>
        <taxon>Leucopsacidae</taxon>
        <taxon>Oopsacas</taxon>
    </lineage>
</organism>